<dbReference type="InterPro" id="IPR000241">
    <property type="entry name" value="RlmKL-like_Mtase"/>
</dbReference>
<sequence>MRDLTGLEKLLNVTQQRFTNLTLEASVVTGFESTAVDECLERFGRNLQVCSTEGRIFFNTQFDKYHDFKNLRSVDHVHVLAGIVKLPLGIDPEKKDEDLEIIKSSINLFDWDKALTVWKEVYQFPGIIYATQEDHDYAVSFEKGSKYAGDCNQNSENEVFETEDPHYEKTELEKALDSVLKVSDDEDEDGCDDPNTCPSLKKVPKFRVTCNRVGNHHTFTSMEAASAFGGHLQDKFNWIVDLTNYDLNIILEILNEDVYASISLTKESQHRRNISFFGFTTLKATICYNMLRLSEPKPGDIVIDPLGGDGSIPIEGSFAYPKSYFISGDIYEKSVIRTRKNINALLEKSVNNYLKIDNLHWDATKLPLKSNSIDIFVSDFPFGKRLGSKQNNKGLYKKVLNELARVVRSSTGKCVILTTDRTSFNIGFQDTRAYWKQAKVLMINVGGLRAACYVLIRTSEEYPSV</sequence>
<dbReference type="FunFam" id="3.40.50.150:FF:000073">
    <property type="entry name" value="THUMP domain containing 3"/>
    <property type="match status" value="1"/>
</dbReference>
<keyword evidence="2" id="KW-0808">Transferase</keyword>
<accession>A0AAW2I380</accession>
<evidence type="ECO:0000256" key="1">
    <source>
        <dbReference type="ARBA" id="ARBA00004496"/>
    </source>
</evidence>
<dbReference type="Pfam" id="PF01170">
    <property type="entry name" value="UPF0020"/>
    <property type="match status" value="1"/>
</dbReference>
<evidence type="ECO:0000259" key="5">
    <source>
        <dbReference type="PROSITE" id="PS51165"/>
    </source>
</evidence>
<dbReference type="PANTHER" id="PTHR14911">
    <property type="entry name" value="THUMP DOMAIN-CONTAINING"/>
    <property type="match status" value="1"/>
</dbReference>
<dbReference type="SMART" id="SM00981">
    <property type="entry name" value="THUMP"/>
    <property type="match status" value="1"/>
</dbReference>
<dbReference type="GO" id="GO:0043527">
    <property type="term" value="C:tRNA methyltransferase complex"/>
    <property type="evidence" value="ECO:0007669"/>
    <property type="project" value="UniProtKB-ARBA"/>
</dbReference>
<dbReference type="SUPFAM" id="SSF143437">
    <property type="entry name" value="THUMP domain-like"/>
    <property type="match status" value="1"/>
</dbReference>
<dbReference type="GO" id="GO:0003723">
    <property type="term" value="F:RNA binding"/>
    <property type="evidence" value="ECO:0007669"/>
    <property type="project" value="UniProtKB-UniRule"/>
</dbReference>
<dbReference type="InterPro" id="IPR029063">
    <property type="entry name" value="SAM-dependent_MTases_sf"/>
</dbReference>
<organism evidence="6">
    <name type="scientific">Menopon gallinae</name>
    <name type="common">poultry shaft louse</name>
    <dbReference type="NCBI Taxonomy" id="328185"/>
    <lineage>
        <taxon>Eukaryota</taxon>
        <taxon>Metazoa</taxon>
        <taxon>Ecdysozoa</taxon>
        <taxon>Arthropoda</taxon>
        <taxon>Hexapoda</taxon>
        <taxon>Insecta</taxon>
        <taxon>Pterygota</taxon>
        <taxon>Neoptera</taxon>
        <taxon>Paraneoptera</taxon>
        <taxon>Psocodea</taxon>
        <taxon>Troctomorpha</taxon>
        <taxon>Phthiraptera</taxon>
        <taxon>Amblycera</taxon>
        <taxon>Menoponidae</taxon>
        <taxon>Menopon</taxon>
    </lineage>
</organism>
<comment type="subcellular location">
    <subcellularLocation>
        <location evidence="1">Cytoplasm</location>
    </subcellularLocation>
</comment>
<dbReference type="Gene3D" id="3.40.50.150">
    <property type="entry name" value="Vaccinia Virus protein VP39"/>
    <property type="match status" value="1"/>
</dbReference>
<comment type="caution">
    <text evidence="6">The sequence shown here is derived from an EMBL/GenBank/DDBJ whole genome shotgun (WGS) entry which is preliminary data.</text>
</comment>
<dbReference type="AlphaFoldDB" id="A0AAW2I380"/>
<protein>
    <recommendedName>
        <fullName evidence="5">THUMP domain-containing protein</fullName>
    </recommendedName>
</protein>
<keyword evidence="2" id="KW-0489">Methyltransferase</keyword>
<dbReference type="Gene3D" id="3.30.2130.30">
    <property type="match status" value="1"/>
</dbReference>
<name>A0AAW2I380_9NEOP</name>
<dbReference type="Pfam" id="PF02926">
    <property type="entry name" value="THUMP"/>
    <property type="match status" value="1"/>
</dbReference>
<evidence type="ECO:0000313" key="6">
    <source>
        <dbReference type="EMBL" id="KAL0276624.1"/>
    </source>
</evidence>
<dbReference type="SUPFAM" id="SSF53335">
    <property type="entry name" value="S-adenosyl-L-methionine-dependent methyltransferases"/>
    <property type="match status" value="1"/>
</dbReference>
<evidence type="ECO:0000256" key="2">
    <source>
        <dbReference type="ARBA" id="ARBA00022603"/>
    </source>
</evidence>
<reference evidence="6" key="1">
    <citation type="journal article" date="2024" name="Gigascience">
        <title>Chromosome-level genome of the poultry shaft louse Menopon gallinae provides insight into the host-switching and adaptive evolution of parasitic lice.</title>
        <authorList>
            <person name="Xu Y."/>
            <person name="Ma L."/>
            <person name="Liu S."/>
            <person name="Liang Y."/>
            <person name="Liu Q."/>
            <person name="He Z."/>
            <person name="Tian L."/>
            <person name="Duan Y."/>
            <person name="Cai W."/>
            <person name="Li H."/>
            <person name="Song F."/>
        </authorList>
    </citation>
    <scope>NUCLEOTIDE SEQUENCE</scope>
    <source>
        <strain evidence="6">Cailab_2023a</strain>
    </source>
</reference>
<dbReference type="PANTHER" id="PTHR14911:SF13">
    <property type="entry name" value="TRNA (GUANINE(6)-N2)-METHYLTRANSFERASE THUMP3"/>
    <property type="match status" value="1"/>
</dbReference>
<dbReference type="PROSITE" id="PS51165">
    <property type="entry name" value="THUMP"/>
    <property type="match status" value="1"/>
</dbReference>
<keyword evidence="4" id="KW-0694">RNA-binding</keyword>
<evidence type="ECO:0000256" key="4">
    <source>
        <dbReference type="PROSITE-ProRule" id="PRU00529"/>
    </source>
</evidence>
<keyword evidence="3" id="KW-0819">tRNA processing</keyword>
<dbReference type="InterPro" id="IPR004114">
    <property type="entry name" value="THUMP_dom"/>
</dbReference>
<dbReference type="EMBL" id="JARGDH010000002">
    <property type="protein sequence ID" value="KAL0276624.1"/>
    <property type="molecule type" value="Genomic_DNA"/>
</dbReference>
<evidence type="ECO:0000256" key="3">
    <source>
        <dbReference type="ARBA" id="ARBA00022694"/>
    </source>
</evidence>
<dbReference type="GO" id="GO:0005737">
    <property type="term" value="C:cytoplasm"/>
    <property type="evidence" value="ECO:0007669"/>
    <property type="project" value="UniProtKB-SubCell"/>
</dbReference>
<dbReference type="GO" id="GO:0030488">
    <property type="term" value="P:tRNA methylation"/>
    <property type="evidence" value="ECO:0007669"/>
    <property type="project" value="TreeGrafter"/>
</dbReference>
<dbReference type="GO" id="GO:0016423">
    <property type="term" value="F:tRNA (guanine) methyltransferase activity"/>
    <property type="evidence" value="ECO:0007669"/>
    <property type="project" value="TreeGrafter"/>
</dbReference>
<proteinExistence type="predicted"/>
<gene>
    <name evidence="6" type="ORF">PYX00_004158</name>
</gene>
<feature type="domain" description="THUMP" evidence="5">
    <location>
        <begin position="150"/>
        <end position="266"/>
    </location>
</feature>